<dbReference type="AlphaFoldDB" id="A0AA86UQG7"/>
<reference evidence="2 3" key="2">
    <citation type="submission" date="2024-07" db="EMBL/GenBank/DDBJ databases">
        <authorList>
            <person name="Akdeniz Z."/>
        </authorList>
    </citation>
    <scope>NUCLEOTIDE SEQUENCE [LARGE SCALE GENOMIC DNA]</scope>
</reference>
<evidence type="ECO:0000313" key="1">
    <source>
        <dbReference type="EMBL" id="CAI9947038.1"/>
    </source>
</evidence>
<evidence type="ECO:0000313" key="2">
    <source>
        <dbReference type="EMBL" id="CAL6050105.1"/>
    </source>
</evidence>
<evidence type="ECO:0000313" key="3">
    <source>
        <dbReference type="Proteomes" id="UP001642409"/>
    </source>
</evidence>
<dbReference type="Proteomes" id="UP001642409">
    <property type="component" value="Unassembled WGS sequence"/>
</dbReference>
<comment type="caution">
    <text evidence="1">The sequence shown here is derived from an EMBL/GenBank/DDBJ whole genome shotgun (WGS) entry which is preliminary data.</text>
</comment>
<dbReference type="EMBL" id="CAXDID020000183">
    <property type="protein sequence ID" value="CAL6050105.1"/>
    <property type="molecule type" value="Genomic_DNA"/>
</dbReference>
<proteinExistence type="predicted"/>
<organism evidence="1">
    <name type="scientific">Hexamita inflata</name>
    <dbReference type="NCBI Taxonomy" id="28002"/>
    <lineage>
        <taxon>Eukaryota</taxon>
        <taxon>Metamonada</taxon>
        <taxon>Diplomonadida</taxon>
        <taxon>Hexamitidae</taxon>
        <taxon>Hexamitinae</taxon>
        <taxon>Hexamita</taxon>
    </lineage>
</organism>
<name>A0AA86UQG7_9EUKA</name>
<reference evidence="1" key="1">
    <citation type="submission" date="2023-06" db="EMBL/GenBank/DDBJ databases">
        <authorList>
            <person name="Kurt Z."/>
        </authorList>
    </citation>
    <scope>NUCLEOTIDE SEQUENCE</scope>
</reference>
<gene>
    <name evidence="1" type="ORF">HINF_LOCUS34683</name>
    <name evidence="2" type="ORF">HINF_LOCUS43728</name>
</gene>
<dbReference type="EMBL" id="CATOUU010000772">
    <property type="protein sequence ID" value="CAI9947038.1"/>
    <property type="molecule type" value="Genomic_DNA"/>
</dbReference>
<accession>A0AA86UQG7</accession>
<keyword evidence="3" id="KW-1185">Reference proteome</keyword>
<sequence>MVKQFKWLTKLNVSENYTSNIEDFEQFFQEIKAKQKQCKEICDENIFDDQNEESDSDYVTLFDEEQRSNMYQYKPIQDQYDLQCKMDKIELTTSILRNTSAKRKHLIRKQQIMKNEVDSLSRKQILNFEHFANNAVQLFGLLSDQEYNQ</sequence>
<protein>
    <submittedName>
        <fullName evidence="2">Hypothetical_protein</fullName>
    </submittedName>
</protein>